<reference evidence="3 4" key="1">
    <citation type="submission" date="2020-09" db="EMBL/GenBank/DDBJ databases">
        <title>De no assembly of potato wild relative species, Solanum commersonii.</title>
        <authorList>
            <person name="Cho K."/>
        </authorList>
    </citation>
    <scope>NUCLEOTIDE SEQUENCE [LARGE SCALE GENOMIC DNA]</scope>
    <source>
        <strain evidence="3">LZ3.2</strain>
        <tissue evidence="3">Leaf</tissue>
    </source>
</reference>
<dbReference type="PANTHER" id="PTHR10648:SF36">
    <property type="entry name" value="SERINE_THREONINE-PROTEIN PHOSPHATASE 2A 65 KDA REGULATORY SUBUNIT A BETA ISOFORM-RELATED"/>
    <property type="match status" value="1"/>
</dbReference>
<dbReference type="GO" id="GO:0005634">
    <property type="term" value="C:nucleus"/>
    <property type="evidence" value="ECO:0007669"/>
    <property type="project" value="TreeGrafter"/>
</dbReference>
<feature type="repeat" description="HEAT" evidence="2">
    <location>
        <begin position="185"/>
        <end position="219"/>
    </location>
</feature>
<dbReference type="GO" id="GO:0000159">
    <property type="term" value="C:protein phosphatase type 2A complex"/>
    <property type="evidence" value="ECO:0007669"/>
    <property type="project" value="TreeGrafter"/>
</dbReference>
<gene>
    <name evidence="3" type="ORF">H5410_019495</name>
</gene>
<dbReference type="OrthoDB" id="340346at2759"/>
<dbReference type="InterPro" id="IPR011989">
    <property type="entry name" value="ARM-like"/>
</dbReference>
<sequence length="284" mass="31877">MDMNVLQSFFRTKSKLLPILQVIGIDLLSQSLLPAIVELAEDRHCWVLGFFYDKLGTLCMQWLQDEVVGISFEVYVGGEVAAPLLISRSCSLHLERLDASFEVEITFLNLESRVLLISVYSIRDAAANNLKHLAEEFGPELAMQHIIPQVLDVINSSHYLYRMTILRAIYLLAPVMGSEITCSKLLPVVIMAAKDRVPNVKFNVAKVLQSLIPVVDQSVRALIYLLFLDWLLGLVEITIELTYVVVAEKTSRSSLVELAEDPDVDVRFYASQALQSIDDVMMSS</sequence>
<dbReference type="GO" id="GO:0019888">
    <property type="term" value="F:protein phosphatase regulator activity"/>
    <property type="evidence" value="ECO:0007669"/>
    <property type="project" value="TreeGrafter"/>
</dbReference>
<dbReference type="InterPro" id="IPR051023">
    <property type="entry name" value="PP2A_Regulatory_Subunit_A"/>
</dbReference>
<feature type="repeat" description="HEAT" evidence="2">
    <location>
        <begin position="251"/>
        <end position="284"/>
    </location>
</feature>
<dbReference type="AlphaFoldDB" id="A0A9J5ZBC5"/>
<proteinExistence type="predicted"/>
<evidence type="ECO:0000313" key="3">
    <source>
        <dbReference type="EMBL" id="KAG5608214.1"/>
    </source>
</evidence>
<dbReference type="InterPro" id="IPR021133">
    <property type="entry name" value="HEAT_type_2"/>
</dbReference>
<name>A0A9J5ZBC5_SOLCO</name>
<protein>
    <submittedName>
        <fullName evidence="3">Uncharacterized protein</fullName>
    </submittedName>
</protein>
<keyword evidence="4" id="KW-1185">Reference proteome</keyword>
<dbReference type="InterPro" id="IPR016024">
    <property type="entry name" value="ARM-type_fold"/>
</dbReference>
<dbReference type="PANTHER" id="PTHR10648">
    <property type="entry name" value="SERINE/THREONINE-PROTEIN PHOSPHATASE PP2A 65 KDA REGULATORY SUBUNIT"/>
    <property type="match status" value="1"/>
</dbReference>
<dbReference type="Gene3D" id="1.25.10.10">
    <property type="entry name" value="Leucine-rich Repeat Variant"/>
    <property type="match status" value="1"/>
</dbReference>
<evidence type="ECO:0000256" key="1">
    <source>
        <dbReference type="ARBA" id="ARBA00022737"/>
    </source>
</evidence>
<comment type="caution">
    <text evidence="3">The sequence shown here is derived from an EMBL/GenBank/DDBJ whole genome shotgun (WGS) entry which is preliminary data.</text>
</comment>
<dbReference type="EMBL" id="JACXVP010000004">
    <property type="protein sequence ID" value="KAG5608214.1"/>
    <property type="molecule type" value="Genomic_DNA"/>
</dbReference>
<dbReference type="GO" id="GO:0005829">
    <property type="term" value="C:cytosol"/>
    <property type="evidence" value="ECO:0007669"/>
    <property type="project" value="TreeGrafter"/>
</dbReference>
<accession>A0A9J5ZBC5</accession>
<dbReference type="SUPFAM" id="SSF48371">
    <property type="entry name" value="ARM repeat"/>
    <property type="match status" value="1"/>
</dbReference>
<dbReference type="PROSITE" id="PS50077">
    <property type="entry name" value="HEAT_REPEAT"/>
    <property type="match status" value="3"/>
</dbReference>
<feature type="repeat" description="HEAT" evidence="2">
    <location>
        <begin position="146"/>
        <end position="184"/>
    </location>
</feature>
<evidence type="ECO:0000256" key="2">
    <source>
        <dbReference type="PROSITE-ProRule" id="PRU00103"/>
    </source>
</evidence>
<evidence type="ECO:0000313" key="4">
    <source>
        <dbReference type="Proteomes" id="UP000824120"/>
    </source>
</evidence>
<dbReference type="Proteomes" id="UP000824120">
    <property type="component" value="Chromosome 4"/>
</dbReference>
<organism evidence="3 4">
    <name type="scientific">Solanum commersonii</name>
    <name type="common">Commerson's wild potato</name>
    <name type="synonym">Commerson's nightshade</name>
    <dbReference type="NCBI Taxonomy" id="4109"/>
    <lineage>
        <taxon>Eukaryota</taxon>
        <taxon>Viridiplantae</taxon>
        <taxon>Streptophyta</taxon>
        <taxon>Embryophyta</taxon>
        <taxon>Tracheophyta</taxon>
        <taxon>Spermatophyta</taxon>
        <taxon>Magnoliopsida</taxon>
        <taxon>eudicotyledons</taxon>
        <taxon>Gunneridae</taxon>
        <taxon>Pentapetalae</taxon>
        <taxon>asterids</taxon>
        <taxon>lamiids</taxon>
        <taxon>Solanales</taxon>
        <taxon>Solanaceae</taxon>
        <taxon>Solanoideae</taxon>
        <taxon>Solaneae</taxon>
        <taxon>Solanum</taxon>
    </lineage>
</organism>
<keyword evidence="1" id="KW-0677">Repeat</keyword>